<keyword evidence="10" id="KW-1185">Reference proteome</keyword>
<dbReference type="RefSeq" id="WP_114496850.1">
    <property type="nucleotide sequence ID" value="NZ_QPJW01000004.1"/>
</dbReference>
<dbReference type="EMBL" id="QPJW01000004">
    <property type="protein sequence ID" value="RCX19580.1"/>
    <property type="molecule type" value="Genomic_DNA"/>
</dbReference>
<evidence type="ECO:0000256" key="2">
    <source>
        <dbReference type="ARBA" id="ARBA00022475"/>
    </source>
</evidence>
<keyword evidence="3 7" id="KW-0812">Transmembrane</keyword>
<proteinExistence type="predicted"/>
<evidence type="ECO:0000259" key="8">
    <source>
        <dbReference type="Pfam" id="PF04024"/>
    </source>
</evidence>
<feature type="region of interest" description="Disordered" evidence="6">
    <location>
        <begin position="80"/>
        <end position="149"/>
    </location>
</feature>
<dbReference type="PANTHER" id="PTHR33885">
    <property type="entry name" value="PHAGE SHOCK PROTEIN C"/>
    <property type="match status" value="1"/>
</dbReference>
<accession>A0A369BDD5</accession>
<feature type="transmembrane region" description="Helical" evidence="7">
    <location>
        <begin position="37"/>
        <end position="57"/>
    </location>
</feature>
<evidence type="ECO:0000313" key="9">
    <source>
        <dbReference type="EMBL" id="RCX19580.1"/>
    </source>
</evidence>
<evidence type="ECO:0000256" key="5">
    <source>
        <dbReference type="ARBA" id="ARBA00023136"/>
    </source>
</evidence>
<dbReference type="AlphaFoldDB" id="A0A369BDD5"/>
<comment type="subcellular location">
    <subcellularLocation>
        <location evidence="1">Cell membrane</location>
        <topology evidence="1">Single-pass membrane protein</topology>
    </subcellularLocation>
</comment>
<dbReference type="InterPro" id="IPR007168">
    <property type="entry name" value="Phageshock_PspC_N"/>
</dbReference>
<sequence>MGRLYRSRRDRWFSGLLGGLGEYFGISSTALRILTIISVPFTGGTTILIYLIASLVVSKEPYEPFDPYFNDGWHGNGGAGGYGGYGGGNPGNPGQPGFGCGPRPQQPPYGGNPYQANNQFSGNPGNPGAAGNSAFGGETASNLDSMMQDIEKKAMKKELEELRKKLSDYEKGEV</sequence>
<feature type="transmembrane region" description="Helical" evidence="7">
    <location>
        <begin position="12"/>
        <end position="31"/>
    </location>
</feature>
<evidence type="ECO:0000256" key="3">
    <source>
        <dbReference type="ARBA" id="ARBA00022692"/>
    </source>
</evidence>
<evidence type="ECO:0000256" key="7">
    <source>
        <dbReference type="SAM" id="Phobius"/>
    </source>
</evidence>
<evidence type="ECO:0000313" key="10">
    <source>
        <dbReference type="Proteomes" id="UP000253090"/>
    </source>
</evidence>
<dbReference type="Proteomes" id="UP000253090">
    <property type="component" value="Unassembled WGS sequence"/>
</dbReference>
<keyword evidence="4 7" id="KW-1133">Transmembrane helix</keyword>
<keyword evidence="5 7" id="KW-0472">Membrane</keyword>
<feature type="compositionally biased region" description="Gly residues" evidence="6">
    <location>
        <begin position="80"/>
        <end position="100"/>
    </location>
</feature>
<gene>
    <name evidence="9" type="ORF">DFP94_10431</name>
</gene>
<dbReference type="InterPro" id="IPR052027">
    <property type="entry name" value="PspC"/>
</dbReference>
<dbReference type="Pfam" id="PF04024">
    <property type="entry name" value="PspC"/>
    <property type="match status" value="1"/>
</dbReference>
<dbReference type="PANTHER" id="PTHR33885:SF3">
    <property type="entry name" value="PHAGE SHOCK PROTEIN C"/>
    <property type="match status" value="1"/>
</dbReference>
<keyword evidence="2" id="KW-1003">Cell membrane</keyword>
<feature type="compositionally biased region" description="Low complexity" evidence="6">
    <location>
        <begin position="108"/>
        <end position="137"/>
    </location>
</feature>
<evidence type="ECO:0000256" key="4">
    <source>
        <dbReference type="ARBA" id="ARBA00022989"/>
    </source>
</evidence>
<name>A0A369BDD5_9BACL</name>
<protein>
    <submittedName>
        <fullName evidence="9">Phage shock protein C (PspC) family protein</fullName>
    </submittedName>
</protein>
<comment type="caution">
    <text evidence="9">The sequence shown here is derived from an EMBL/GenBank/DDBJ whole genome shotgun (WGS) entry which is preliminary data.</text>
</comment>
<feature type="domain" description="Phage shock protein PspC N-terminal" evidence="8">
    <location>
        <begin position="3"/>
        <end position="59"/>
    </location>
</feature>
<dbReference type="GO" id="GO:0005886">
    <property type="term" value="C:plasma membrane"/>
    <property type="evidence" value="ECO:0007669"/>
    <property type="project" value="UniProtKB-SubCell"/>
</dbReference>
<evidence type="ECO:0000256" key="1">
    <source>
        <dbReference type="ARBA" id="ARBA00004162"/>
    </source>
</evidence>
<reference evidence="9 10" key="1">
    <citation type="submission" date="2018-07" db="EMBL/GenBank/DDBJ databases">
        <title>Genomic Encyclopedia of Type Strains, Phase III (KMG-III): the genomes of soil and plant-associated and newly described type strains.</title>
        <authorList>
            <person name="Whitman W."/>
        </authorList>
    </citation>
    <scope>NUCLEOTIDE SEQUENCE [LARGE SCALE GENOMIC DNA]</scope>
    <source>
        <strain evidence="9 10">CECT 8333</strain>
    </source>
</reference>
<dbReference type="OrthoDB" id="9815286at2"/>
<evidence type="ECO:0000256" key="6">
    <source>
        <dbReference type="SAM" id="MobiDB-lite"/>
    </source>
</evidence>
<organism evidence="9 10">
    <name type="scientific">Fontibacillus phaseoli</name>
    <dbReference type="NCBI Taxonomy" id="1416533"/>
    <lineage>
        <taxon>Bacteria</taxon>
        <taxon>Bacillati</taxon>
        <taxon>Bacillota</taxon>
        <taxon>Bacilli</taxon>
        <taxon>Bacillales</taxon>
        <taxon>Paenibacillaceae</taxon>
        <taxon>Fontibacillus</taxon>
    </lineage>
</organism>